<accession>A0A5C3MZT7</accession>
<protein>
    <recommendedName>
        <fullName evidence="3">F-box domain-containing protein</fullName>
    </recommendedName>
</protein>
<reference evidence="1 2" key="1">
    <citation type="journal article" date="2019" name="Nat. Ecol. Evol.">
        <title>Megaphylogeny resolves global patterns of mushroom evolution.</title>
        <authorList>
            <person name="Varga T."/>
            <person name="Krizsan K."/>
            <person name="Foldi C."/>
            <person name="Dima B."/>
            <person name="Sanchez-Garcia M."/>
            <person name="Sanchez-Ramirez S."/>
            <person name="Szollosi G.J."/>
            <person name="Szarkandi J.G."/>
            <person name="Papp V."/>
            <person name="Albert L."/>
            <person name="Andreopoulos W."/>
            <person name="Angelini C."/>
            <person name="Antonin V."/>
            <person name="Barry K.W."/>
            <person name="Bougher N.L."/>
            <person name="Buchanan P."/>
            <person name="Buyck B."/>
            <person name="Bense V."/>
            <person name="Catcheside P."/>
            <person name="Chovatia M."/>
            <person name="Cooper J."/>
            <person name="Damon W."/>
            <person name="Desjardin D."/>
            <person name="Finy P."/>
            <person name="Geml J."/>
            <person name="Haridas S."/>
            <person name="Hughes K."/>
            <person name="Justo A."/>
            <person name="Karasinski D."/>
            <person name="Kautmanova I."/>
            <person name="Kiss B."/>
            <person name="Kocsube S."/>
            <person name="Kotiranta H."/>
            <person name="LaButti K.M."/>
            <person name="Lechner B.E."/>
            <person name="Liimatainen K."/>
            <person name="Lipzen A."/>
            <person name="Lukacs Z."/>
            <person name="Mihaltcheva S."/>
            <person name="Morgado L.N."/>
            <person name="Niskanen T."/>
            <person name="Noordeloos M.E."/>
            <person name="Ohm R.A."/>
            <person name="Ortiz-Santana B."/>
            <person name="Ovrebo C."/>
            <person name="Racz N."/>
            <person name="Riley R."/>
            <person name="Savchenko A."/>
            <person name="Shiryaev A."/>
            <person name="Soop K."/>
            <person name="Spirin V."/>
            <person name="Szebenyi C."/>
            <person name="Tomsovsky M."/>
            <person name="Tulloss R.E."/>
            <person name="Uehling J."/>
            <person name="Grigoriev I.V."/>
            <person name="Vagvolgyi C."/>
            <person name="Papp T."/>
            <person name="Martin F.M."/>
            <person name="Miettinen O."/>
            <person name="Hibbett D.S."/>
            <person name="Nagy L.G."/>
        </authorList>
    </citation>
    <scope>NUCLEOTIDE SEQUENCE [LARGE SCALE GENOMIC DNA]</scope>
    <source>
        <strain evidence="1 2">OMC1185</strain>
    </source>
</reference>
<proteinExistence type="predicted"/>
<name>A0A5C3MZT7_9AGAM</name>
<organism evidence="1 2">
    <name type="scientific">Heliocybe sulcata</name>
    <dbReference type="NCBI Taxonomy" id="5364"/>
    <lineage>
        <taxon>Eukaryota</taxon>
        <taxon>Fungi</taxon>
        <taxon>Dikarya</taxon>
        <taxon>Basidiomycota</taxon>
        <taxon>Agaricomycotina</taxon>
        <taxon>Agaricomycetes</taxon>
        <taxon>Gloeophyllales</taxon>
        <taxon>Gloeophyllaceae</taxon>
        <taxon>Heliocybe</taxon>
    </lineage>
</organism>
<evidence type="ECO:0000313" key="2">
    <source>
        <dbReference type="Proteomes" id="UP000305948"/>
    </source>
</evidence>
<sequence>MHERRPSSLHPSLRRRHRAGHPTMDYLPVELVERICLFACCDGGRTACSLRCVSRSFYDLSGIFRFHTVSITSEEQILSFRDALNESPANVRHLFIAVYDLAGMGIGEAVGNILRDASSGLETLTCLLEEVFDDSLYTLLLSTCFPRLHHLTLRHPRVGNYLILRPDPDADARIIYPELRALHVYHTTPCSIFAAHGSLSAFVLRAGSKLAHLRASVVAFTGKGSSLDSDMTILRAVLALQSRHPISCHPRLHTIPNSVRTYIIEPCYPPKIFQTSGEEQRICDQLEEVRKENEERGGTRLVILPARMHQTGWCHDHKPAEEWREQWVLIQSGKLDSLFEWTPDSGTRPCRGGQYEEAPRAPIRNVSDVLKQMRNRMKSRQL</sequence>
<dbReference type="EMBL" id="ML213526">
    <property type="protein sequence ID" value="TFK47041.1"/>
    <property type="molecule type" value="Genomic_DNA"/>
</dbReference>
<keyword evidence="2" id="KW-1185">Reference proteome</keyword>
<evidence type="ECO:0008006" key="3">
    <source>
        <dbReference type="Google" id="ProtNLM"/>
    </source>
</evidence>
<dbReference type="OrthoDB" id="2748701at2759"/>
<dbReference type="Proteomes" id="UP000305948">
    <property type="component" value="Unassembled WGS sequence"/>
</dbReference>
<evidence type="ECO:0000313" key="1">
    <source>
        <dbReference type="EMBL" id="TFK47041.1"/>
    </source>
</evidence>
<gene>
    <name evidence="1" type="ORF">OE88DRAFT_851311</name>
</gene>
<dbReference type="AlphaFoldDB" id="A0A5C3MZT7"/>